<proteinExistence type="predicted"/>
<protein>
    <submittedName>
        <fullName evidence="2">Uncharacterized protein</fullName>
    </submittedName>
</protein>
<gene>
    <name evidence="1" type="ORF">BYL167_LOCUS35739</name>
    <name evidence="3" type="ORF">GIL414_LOCUS49242</name>
    <name evidence="4" type="ORF">GIL414_LOCUS49588</name>
    <name evidence="2" type="ORF">SMN809_LOCUS41999</name>
    <name evidence="5" type="ORF">SMN809_LOCUS54219</name>
</gene>
<dbReference type="SUPFAM" id="SSF55550">
    <property type="entry name" value="SH2 domain"/>
    <property type="match status" value="1"/>
</dbReference>
<dbReference type="EMBL" id="CAJOBI010188535">
    <property type="protein sequence ID" value="CAF4953149.1"/>
    <property type="molecule type" value="Genomic_DNA"/>
</dbReference>
<dbReference type="Proteomes" id="UP000681720">
    <property type="component" value="Unassembled WGS sequence"/>
</dbReference>
<dbReference type="Proteomes" id="UP000676336">
    <property type="component" value="Unassembled WGS sequence"/>
</dbReference>
<dbReference type="AlphaFoldDB" id="A0A8S2ZUQ5"/>
<dbReference type="InterPro" id="IPR051484">
    <property type="entry name" value="Tensin_PTEN_phosphatase"/>
</dbReference>
<dbReference type="EMBL" id="CAJOBJ010161468">
    <property type="protein sequence ID" value="CAF4847648.1"/>
    <property type="molecule type" value="Genomic_DNA"/>
</dbReference>
<evidence type="ECO:0000313" key="4">
    <source>
        <dbReference type="EMBL" id="CAF4854938.1"/>
    </source>
</evidence>
<feature type="non-terminal residue" evidence="2">
    <location>
        <position position="62"/>
    </location>
</feature>
<dbReference type="GO" id="GO:0005925">
    <property type="term" value="C:focal adhesion"/>
    <property type="evidence" value="ECO:0007669"/>
    <property type="project" value="TreeGrafter"/>
</dbReference>
<evidence type="ECO:0000313" key="2">
    <source>
        <dbReference type="EMBL" id="CAF4673687.1"/>
    </source>
</evidence>
<organism evidence="2 6">
    <name type="scientific">Rotaria magnacalcarata</name>
    <dbReference type="NCBI Taxonomy" id="392030"/>
    <lineage>
        <taxon>Eukaryota</taxon>
        <taxon>Metazoa</taxon>
        <taxon>Spiralia</taxon>
        <taxon>Gnathifera</taxon>
        <taxon>Rotifera</taxon>
        <taxon>Eurotatoria</taxon>
        <taxon>Bdelloidea</taxon>
        <taxon>Philodinida</taxon>
        <taxon>Philodinidae</taxon>
        <taxon>Rotaria</taxon>
    </lineage>
</organism>
<reference evidence="2" key="1">
    <citation type="submission" date="2021-02" db="EMBL/GenBank/DDBJ databases">
        <authorList>
            <person name="Nowell W R."/>
        </authorList>
    </citation>
    <scope>NUCLEOTIDE SEQUENCE</scope>
</reference>
<sequence length="62" mass="6785">IYSGADPNVELVRHYLIERISTGHVRLKGCPNEPDFANLSALVYQHTISALALPTKLVLPTA</sequence>
<dbReference type="Proteomes" id="UP000681967">
    <property type="component" value="Unassembled WGS sequence"/>
</dbReference>
<evidence type="ECO:0000313" key="1">
    <source>
        <dbReference type="EMBL" id="CAF4494809.1"/>
    </source>
</evidence>
<dbReference type="PANTHER" id="PTHR45734:SF10">
    <property type="entry name" value="BLISTERY, ISOFORM A"/>
    <property type="match status" value="1"/>
</dbReference>
<dbReference type="EMBL" id="CAJOBH010076092">
    <property type="protein sequence ID" value="CAF4494809.1"/>
    <property type="molecule type" value="Genomic_DNA"/>
</dbReference>
<dbReference type="EMBL" id="CAJOBJ010163360">
    <property type="protein sequence ID" value="CAF4854938.1"/>
    <property type="molecule type" value="Genomic_DNA"/>
</dbReference>
<evidence type="ECO:0000313" key="3">
    <source>
        <dbReference type="EMBL" id="CAF4847648.1"/>
    </source>
</evidence>
<feature type="non-terminal residue" evidence="2">
    <location>
        <position position="1"/>
    </location>
</feature>
<dbReference type="PANTHER" id="PTHR45734">
    <property type="entry name" value="TENSIN"/>
    <property type="match status" value="1"/>
</dbReference>
<name>A0A8S2ZUQ5_9BILA</name>
<dbReference type="InterPro" id="IPR036860">
    <property type="entry name" value="SH2_dom_sf"/>
</dbReference>
<accession>A0A8S2ZUQ5</accession>
<comment type="caution">
    <text evidence="2">The sequence shown here is derived from an EMBL/GenBank/DDBJ whole genome shotgun (WGS) entry which is preliminary data.</text>
</comment>
<dbReference type="Gene3D" id="3.30.505.10">
    <property type="entry name" value="SH2 domain"/>
    <property type="match status" value="1"/>
</dbReference>
<evidence type="ECO:0000313" key="6">
    <source>
        <dbReference type="Proteomes" id="UP000676336"/>
    </source>
</evidence>
<evidence type="ECO:0000313" key="5">
    <source>
        <dbReference type="EMBL" id="CAF4953149.1"/>
    </source>
</evidence>
<dbReference type="EMBL" id="CAJOBI010120062">
    <property type="protein sequence ID" value="CAF4673687.1"/>
    <property type="molecule type" value="Genomic_DNA"/>
</dbReference>